<dbReference type="InterPro" id="IPR010389">
    <property type="entry name" value="Urate_ox_N"/>
</dbReference>
<protein>
    <submittedName>
        <fullName evidence="3">Cysteine desulfurase</fullName>
    </submittedName>
</protein>
<dbReference type="InterPro" id="IPR036909">
    <property type="entry name" value="Cyt_c-like_dom_sf"/>
</dbReference>
<feature type="transmembrane region" description="Helical" evidence="1">
    <location>
        <begin position="232"/>
        <end position="249"/>
    </location>
</feature>
<feature type="transmembrane region" description="Helical" evidence="1">
    <location>
        <begin position="255"/>
        <end position="274"/>
    </location>
</feature>
<reference evidence="3" key="1">
    <citation type="journal article" date="2014" name="Int. J. Syst. Evol. Microbiol.">
        <title>Complete genome sequence of Corynebacterium casei LMG S-19264T (=DSM 44701T), isolated from a smear-ripened cheese.</title>
        <authorList>
            <consortium name="US DOE Joint Genome Institute (JGI-PGF)"/>
            <person name="Walter F."/>
            <person name="Albersmeier A."/>
            <person name="Kalinowski J."/>
            <person name="Ruckert C."/>
        </authorList>
    </citation>
    <scope>NUCLEOTIDE SEQUENCE</scope>
    <source>
        <strain evidence="3">CCM 7897</strain>
    </source>
</reference>
<organism evidence="3 4">
    <name type="scientific">Azorhizobium oxalatiphilum</name>
    <dbReference type="NCBI Taxonomy" id="980631"/>
    <lineage>
        <taxon>Bacteria</taxon>
        <taxon>Pseudomonadati</taxon>
        <taxon>Pseudomonadota</taxon>
        <taxon>Alphaproteobacteria</taxon>
        <taxon>Hyphomicrobiales</taxon>
        <taxon>Xanthobacteraceae</taxon>
        <taxon>Azorhizobium</taxon>
    </lineage>
</organism>
<comment type="caution">
    <text evidence="3">The sequence shown here is derived from an EMBL/GenBank/DDBJ whole genome shotgun (WGS) entry which is preliminary data.</text>
</comment>
<feature type="transmembrane region" description="Helical" evidence="1">
    <location>
        <begin position="152"/>
        <end position="174"/>
    </location>
</feature>
<accession>A0A917BKD4</accession>
<name>A0A917BKD4_9HYPH</name>
<evidence type="ECO:0000313" key="3">
    <source>
        <dbReference type="EMBL" id="GGF49036.1"/>
    </source>
</evidence>
<evidence type="ECO:0000313" key="4">
    <source>
        <dbReference type="Proteomes" id="UP000606044"/>
    </source>
</evidence>
<gene>
    <name evidence="3" type="ORF">GCM10007301_05360</name>
</gene>
<dbReference type="AlphaFoldDB" id="A0A917BKD4"/>
<evidence type="ECO:0000256" key="1">
    <source>
        <dbReference type="SAM" id="Phobius"/>
    </source>
</evidence>
<dbReference type="SUPFAM" id="SSF46626">
    <property type="entry name" value="Cytochrome c"/>
    <property type="match status" value="1"/>
</dbReference>
<dbReference type="Proteomes" id="UP000606044">
    <property type="component" value="Unassembled WGS sequence"/>
</dbReference>
<keyword evidence="1" id="KW-0812">Transmembrane</keyword>
<feature type="transmembrane region" description="Helical" evidence="1">
    <location>
        <begin position="90"/>
        <end position="108"/>
    </location>
</feature>
<feature type="transmembrane region" description="Helical" evidence="1">
    <location>
        <begin position="286"/>
        <end position="306"/>
    </location>
</feature>
<reference evidence="3" key="2">
    <citation type="submission" date="2020-09" db="EMBL/GenBank/DDBJ databases">
        <authorList>
            <person name="Sun Q."/>
            <person name="Sedlacek I."/>
        </authorList>
    </citation>
    <scope>NUCLEOTIDE SEQUENCE</scope>
    <source>
        <strain evidence="3">CCM 7897</strain>
    </source>
</reference>
<keyword evidence="4" id="KW-1185">Reference proteome</keyword>
<feature type="transmembrane region" description="Helical" evidence="1">
    <location>
        <begin position="120"/>
        <end position="140"/>
    </location>
</feature>
<dbReference type="GO" id="GO:0009055">
    <property type="term" value="F:electron transfer activity"/>
    <property type="evidence" value="ECO:0007669"/>
    <property type="project" value="InterPro"/>
</dbReference>
<feature type="transmembrane region" description="Helical" evidence="1">
    <location>
        <begin position="180"/>
        <end position="199"/>
    </location>
</feature>
<keyword evidence="1" id="KW-1133">Transmembrane helix</keyword>
<proteinExistence type="predicted"/>
<sequence length="412" mass="45258">MEPALLEPILHEFGSLLLRWAHIVAGMAWIGASFYFMHLDAALRPTPQIPAGKGGEAWEVHGGGFYQVKKYLVAPEFLPDHLIWHKWESYFTWITGALLLVWTYYYQATLFLIDPAVLALTPWQAFGIGAGGIAFGWIFYDLVCRSPLGRSDLYVGIVVFVFVVGMALFFQNVFSPRGAFVHTGAVMATIMTANVFLIIQPNQRKVVAALKAGQEPDPKYGKIGKLRSSHNNYFTLPVIFLMMSNHYPITYSTPYAFVIVALALIGGAVVRVFYNRRHAGHGNAWWCWGVAFACLIAAIALCLTTTPQGRLALGLPALVSTAEAAPAPVVEVPPQVQDVVMGRCSMCHTAEPVYEGIATAPRGILLDTPAAMERNKSLILMQSVLTHAMPPNNITEITPEERAALKAWATAR</sequence>
<dbReference type="Pfam" id="PF06181">
    <property type="entry name" value="Urate_ox_N"/>
    <property type="match status" value="1"/>
</dbReference>
<evidence type="ECO:0000259" key="2">
    <source>
        <dbReference type="Pfam" id="PF06181"/>
    </source>
</evidence>
<feature type="transmembrane region" description="Helical" evidence="1">
    <location>
        <begin position="20"/>
        <end position="37"/>
    </location>
</feature>
<keyword evidence="1" id="KW-0472">Membrane</keyword>
<dbReference type="EMBL" id="BMCT01000001">
    <property type="protein sequence ID" value="GGF49036.1"/>
    <property type="molecule type" value="Genomic_DNA"/>
</dbReference>
<feature type="domain" description="Urate oxidase N-terminal" evidence="2">
    <location>
        <begin position="9"/>
        <end position="300"/>
    </location>
</feature>
<dbReference type="GO" id="GO:0020037">
    <property type="term" value="F:heme binding"/>
    <property type="evidence" value="ECO:0007669"/>
    <property type="project" value="InterPro"/>
</dbReference>